<evidence type="ECO:0000313" key="7">
    <source>
        <dbReference type="EMBL" id="SFP56686.1"/>
    </source>
</evidence>
<dbReference type="NCBIfam" id="TIGR00180">
    <property type="entry name" value="parB_part"/>
    <property type="match status" value="1"/>
</dbReference>
<evidence type="ECO:0000256" key="2">
    <source>
        <dbReference type="ARBA" id="ARBA00022829"/>
    </source>
</evidence>
<dbReference type="GO" id="GO:0007059">
    <property type="term" value="P:chromosome segregation"/>
    <property type="evidence" value="ECO:0007669"/>
    <property type="project" value="UniProtKB-KW"/>
</dbReference>
<dbReference type="RefSeq" id="WP_093332251.1">
    <property type="nucleotide sequence ID" value="NZ_FOXP01000003.1"/>
</dbReference>
<dbReference type="Gene3D" id="3.90.1530.30">
    <property type="match status" value="1"/>
</dbReference>
<name>A0A1I5RFF9_9SPHN</name>
<dbReference type="Proteomes" id="UP000199586">
    <property type="component" value="Unassembled WGS sequence"/>
</dbReference>
<dbReference type="InterPro" id="IPR057240">
    <property type="entry name" value="ParB_dimer_C"/>
</dbReference>
<dbReference type="InterPro" id="IPR036086">
    <property type="entry name" value="ParB/Sulfiredoxin_sf"/>
</dbReference>
<accession>A0A1I5RFF9</accession>
<dbReference type="Pfam" id="PF17762">
    <property type="entry name" value="HTH_ParB"/>
    <property type="match status" value="1"/>
</dbReference>
<reference evidence="7 8" key="1">
    <citation type="submission" date="2016-10" db="EMBL/GenBank/DDBJ databases">
        <authorList>
            <person name="de Groot N.N."/>
        </authorList>
    </citation>
    <scope>NUCLEOTIDE SEQUENCE [LARGE SCALE GENOMIC DNA]</scope>
    <source>
        <strain evidence="7 8">CGMCC 1.9113</strain>
    </source>
</reference>
<evidence type="ECO:0000259" key="6">
    <source>
        <dbReference type="SMART" id="SM00470"/>
    </source>
</evidence>
<dbReference type="PANTHER" id="PTHR33375">
    <property type="entry name" value="CHROMOSOME-PARTITIONING PROTEIN PARB-RELATED"/>
    <property type="match status" value="1"/>
</dbReference>
<dbReference type="FunFam" id="1.10.10.2830:FF:000001">
    <property type="entry name" value="Chromosome partitioning protein ParB"/>
    <property type="match status" value="1"/>
</dbReference>
<dbReference type="OrthoDB" id="9802051at2"/>
<organism evidence="7 8">
    <name type="scientific">Sphingomonas rubra</name>
    <dbReference type="NCBI Taxonomy" id="634430"/>
    <lineage>
        <taxon>Bacteria</taxon>
        <taxon>Pseudomonadati</taxon>
        <taxon>Pseudomonadota</taxon>
        <taxon>Alphaproteobacteria</taxon>
        <taxon>Sphingomonadales</taxon>
        <taxon>Sphingomonadaceae</taxon>
        <taxon>Sphingomonas</taxon>
    </lineage>
</organism>
<dbReference type="PANTHER" id="PTHR33375:SF1">
    <property type="entry name" value="CHROMOSOME-PARTITIONING PROTEIN PARB-RELATED"/>
    <property type="match status" value="1"/>
</dbReference>
<dbReference type="Gene3D" id="1.10.10.2830">
    <property type="match status" value="1"/>
</dbReference>
<dbReference type="SUPFAM" id="SSF109709">
    <property type="entry name" value="KorB DNA-binding domain-like"/>
    <property type="match status" value="1"/>
</dbReference>
<dbReference type="InterPro" id="IPR004437">
    <property type="entry name" value="ParB/RepB/Spo0J"/>
</dbReference>
<evidence type="ECO:0000313" key="8">
    <source>
        <dbReference type="Proteomes" id="UP000199586"/>
    </source>
</evidence>
<proteinExistence type="inferred from homology"/>
<feature type="domain" description="ParB-like N-terminal" evidence="6">
    <location>
        <begin position="40"/>
        <end position="129"/>
    </location>
</feature>
<protein>
    <submittedName>
        <fullName evidence="7">Chromosome partitioning protein, ParB family</fullName>
    </submittedName>
</protein>
<dbReference type="EMBL" id="FOXP01000003">
    <property type="protein sequence ID" value="SFP56686.1"/>
    <property type="molecule type" value="Genomic_DNA"/>
</dbReference>
<dbReference type="STRING" id="634430.SAMN04488241_103191"/>
<dbReference type="SMART" id="SM00470">
    <property type="entry name" value="ParB"/>
    <property type="match status" value="1"/>
</dbReference>
<dbReference type="GO" id="GO:0005694">
    <property type="term" value="C:chromosome"/>
    <property type="evidence" value="ECO:0007669"/>
    <property type="project" value="TreeGrafter"/>
</dbReference>
<dbReference type="InterPro" id="IPR050336">
    <property type="entry name" value="Chromosome_partition/occlusion"/>
</dbReference>
<dbReference type="SUPFAM" id="SSF110849">
    <property type="entry name" value="ParB/Sulfiredoxin"/>
    <property type="match status" value="1"/>
</dbReference>
<dbReference type="AlphaFoldDB" id="A0A1I5RFF9"/>
<keyword evidence="2" id="KW-0159">Chromosome partition</keyword>
<dbReference type="InterPro" id="IPR003115">
    <property type="entry name" value="ParB_N"/>
</dbReference>
<gene>
    <name evidence="7" type="ORF">SAMN04488241_103191</name>
</gene>
<dbReference type="Pfam" id="PF23552">
    <property type="entry name" value="ParB_C"/>
    <property type="match status" value="1"/>
</dbReference>
<keyword evidence="3" id="KW-0238">DNA-binding</keyword>
<feature type="compositionally biased region" description="Basic and acidic residues" evidence="5">
    <location>
        <begin position="239"/>
        <end position="249"/>
    </location>
</feature>
<evidence type="ECO:0000256" key="5">
    <source>
        <dbReference type="SAM" id="MobiDB-lite"/>
    </source>
</evidence>
<feature type="region of interest" description="Disordered" evidence="5">
    <location>
        <begin position="222"/>
        <end position="249"/>
    </location>
</feature>
<dbReference type="Pfam" id="PF02195">
    <property type="entry name" value="ParB_N"/>
    <property type="match status" value="1"/>
</dbReference>
<dbReference type="GO" id="GO:0003677">
    <property type="term" value="F:DNA binding"/>
    <property type="evidence" value="ECO:0007669"/>
    <property type="project" value="UniProtKB-KW"/>
</dbReference>
<dbReference type="GO" id="GO:0045881">
    <property type="term" value="P:positive regulation of sporulation resulting in formation of a cellular spore"/>
    <property type="evidence" value="ECO:0007669"/>
    <property type="project" value="TreeGrafter"/>
</dbReference>
<evidence type="ECO:0000256" key="3">
    <source>
        <dbReference type="ARBA" id="ARBA00023125"/>
    </source>
</evidence>
<evidence type="ECO:0000256" key="1">
    <source>
        <dbReference type="ARBA" id="ARBA00006295"/>
    </source>
</evidence>
<comment type="function">
    <text evidence="4">Involved in chromosome partition. Localize to both poles of the predivisional cell following completion of DNA replication. Binds to the DNA origin of replication.</text>
</comment>
<keyword evidence="8" id="KW-1185">Reference proteome</keyword>
<sequence>MTDVGRRPRGGLGRGLNALLGEMAREAPVAPDANRPDGVRLLPVSALAPHPDQPRRRFDDALLDELAASIAARGLIQPIVVRPNGHQFQIVAGERRWRAAQRARLHEVPVVVRELSDAETLEIALVENIQRQDLNAIEEAQAYQRLAGEYGHTQDALAKIVHKSRSHVANLLRLLELPEGVQASVVDGSLSMGHARALLGAPEVERLAEQVIARGLSVRETERLTRERKAPRHAATTRGNEDSGGDGRDADIAALERQLADLLGVVVTITHGEKGGTLSLGYATLDQLDMVCQRLTGEAI</sequence>
<dbReference type="FunFam" id="3.90.1530.30:FF:000001">
    <property type="entry name" value="Chromosome partitioning protein ParB"/>
    <property type="match status" value="1"/>
</dbReference>
<comment type="similarity">
    <text evidence="1">Belongs to the ParB family.</text>
</comment>
<dbReference type="InterPro" id="IPR041468">
    <property type="entry name" value="HTH_ParB/Spo0J"/>
</dbReference>
<evidence type="ECO:0000256" key="4">
    <source>
        <dbReference type="ARBA" id="ARBA00025472"/>
    </source>
</evidence>